<keyword evidence="6 11" id="KW-0812">Transmembrane</keyword>
<dbReference type="PANTHER" id="PTHR33446:SF2">
    <property type="entry name" value="PROTEIN TONB"/>
    <property type="match status" value="1"/>
</dbReference>
<evidence type="ECO:0000256" key="7">
    <source>
        <dbReference type="ARBA" id="ARBA00022927"/>
    </source>
</evidence>
<evidence type="ECO:0000256" key="11">
    <source>
        <dbReference type="SAM" id="Phobius"/>
    </source>
</evidence>
<dbReference type="GO" id="GO:0015031">
    <property type="term" value="P:protein transport"/>
    <property type="evidence" value="ECO:0007669"/>
    <property type="project" value="UniProtKB-KW"/>
</dbReference>
<protein>
    <recommendedName>
        <fullName evidence="12">TonB C-terminal domain-containing protein</fullName>
    </recommendedName>
</protein>
<evidence type="ECO:0000256" key="10">
    <source>
        <dbReference type="SAM" id="MobiDB-lite"/>
    </source>
</evidence>
<evidence type="ECO:0000256" key="3">
    <source>
        <dbReference type="ARBA" id="ARBA00022448"/>
    </source>
</evidence>
<dbReference type="NCBIfam" id="TIGR01352">
    <property type="entry name" value="tonB_Cterm"/>
    <property type="match status" value="1"/>
</dbReference>
<dbReference type="GO" id="GO:0031992">
    <property type="term" value="F:energy transducer activity"/>
    <property type="evidence" value="ECO:0007669"/>
    <property type="project" value="InterPro"/>
</dbReference>
<name>A0A2I1NCG1_9BACT</name>
<keyword evidence="9 11" id="KW-0472">Membrane</keyword>
<dbReference type="GO" id="GO:0098797">
    <property type="term" value="C:plasma membrane protein complex"/>
    <property type="evidence" value="ECO:0007669"/>
    <property type="project" value="TreeGrafter"/>
</dbReference>
<dbReference type="EMBL" id="PKHU01000001">
    <property type="protein sequence ID" value="PKZ30061.1"/>
    <property type="molecule type" value="Genomic_DNA"/>
</dbReference>
<organism evidence="13 14">
    <name type="scientific">Campylobacter ureolyticus</name>
    <dbReference type="NCBI Taxonomy" id="827"/>
    <lineage>
        <taxon>Bacteria</taxon>
        <taxon>Pseudomonadati</taxon>
        <taxon>Campylobacterota</taxon>
        <taxon>Epsilonproteobacteria</taxon>
        <taxon>Campylobacterales</taxon>
        <taxon>Campylobacteraceae</taxon>
        <taxon>Campylobacter</taxon>
    </lineage>
</organism>
<dbReference type="InterPro" id="IPR037682">
    <property type="entry name" value="TonB_C"/>
</dbReference>
<dbReference type="RefSeq" id="WP_101636541.1">
    <property type="nucleotide sequence ID" value="NZ_PKHU01000001.1"/>
</dbReference>
<evidence type="ECO:0000256" key="1">
    <source>
        <dbReference type="ARBA" id="ARBA00004383"/>
    </source>
</evidence>
<keyword evidence="4" id="KW-1003">Cell membrane</keyword>
<dbReference type="SUPFAM" id="SSF74653">
    <property type="entry name" value="TolA/TonB C-terminal domain"/>
    <property type="match status" value="1"/>
</dbReference>
<dbReference type="PANTHER" id="PTHR33446">
    <property type="entry name" value="PROTEIN TONB-RELATED"/>
    <property type="match status" value="1"/>
</dbReference>
<evidence type="ECO:0000256" key="6">
    <source>
        <dbReference type="ARBA" id="ARBA00022692"/>
    </source>
</evidence>
<dbReference type="GO" id="GO:0030288">
    <property type="term" value="C:outer membrane-bounded periplasmic space"/>
    <property type="evidence" value="ECO:0007669"/>
    <property type="project" value="InterPro"/>
</dbReference>
<feature type="region of interest" description="Disordered" evidence="10">
    <location>
        <begin position="107"/>
        <end position="132"/>
    </location>
</feature>
<dbReference type="InterPro" id="IPR051045">
    <property type="entry name" value="TonB-dependent_transducer"/>
</dbReference>
<evidence type="ECO:0000256" key="8">
    <source>
        <dbReference type="ARBA" id="ARBA00022989"/>
    </source>
</evidence>
<evidence type="ECO:0000256" key="2">
    <source>
        <dbReference type="ARBA" id="ARBA00006555"/>
    </source>
</evidence>
<evidence type="ECO:0000256" key="9">
    <source>
        <dbReference type="ARBA" id="ARBA00023136"/>
    </source>
</evidence>
<dbReference type="PRINTS" id="PR01374">
    <property type="entry name" value="TONBPROTEIN"/>
</dbReference>
<dbReference type="InterPro" id="IPR003538">
    <property type="entry name" value="TonB"/>
</dbReference>
<keyword evidence="5" id="KW-0997">Cell inner membrane</keyword>
<evidence type="ECO:0000313" key="14">
    <source>
        <dbReference type="Proteomes" id="UP000234639"/>
    </source>
</evidence>
<evidence type="ECO:0000256" key="5">
    <source>
        <dbReference type="ARBA" id="ARBA00022519"/>
    </source>
</evidence>
<evidence type="ECO:0000259" key="12">
    <source>
        <dbReference type="PROSITE" id="PS52015"/>
    </source>
</evidence>
<dbReference type="Proteomes" id="UP000234639">
    <property type="component" value="Unassembled WGS sequence"/>
</dbReference>
<feature type="compositionally biased region" description="Basic and acidic residues" evidence="10">
    <location>
        <begin position="107"/>
        <end position="123"/>
    </location>
</feature>
<comment type="similarity">
    <text evidence="2">Belongs to the TonB family.</text>
</comment>
<keyword evidence="3" id="KW-0813">Transport</keyword>
<gene>
    <name evidence="13" type="ORF">CYJ41_01070</name>
</gene>
<dbReference type="PROSITE" id="PS52015">
    <property type="entry name" value="TONB_CTD"/>
    <property type="match status" value="1"/>
</dbReference>
<evidence type="ECO:0000256" key="4">
    <source>
        <dbReference type="ARBA" id="ARBA00022475"/>
    </source>
</evidence>
<comment type="caution">
    <text evidence="13">The sequence shown here is derived from an EMBL/GenBank/DDBJ whole genome shotgun (WGS) entry which is preliminary data.</text>
</comment>
<keyword evidence="8 11" id="KW-1133">Transmembrane helix</keyword>
<dbReference type="Pfam" id="PF03544">
    <property type="entry name" value="TonB_C"/>
    <property type="match status" value="1"/>
</dbReference>
<feature type="transmembrane region" description="Helical" evidence="11">
    <location>
        <begin position="12"/>
        <end position="37"/>
    </location>
</feature>
<dbReference type="GO" id="GO:0055085">
    <property type="term" value="P:transmembrane transport"/>
    <property type="evidence" value="ECO:0007669"/>
    <property type="project" value="InterPro"/>
</dbReference>
<comment type="subcellular location">
    <subcellularLocation>
        <location evidence="1">Cell inner membrane</location>
        <topology evidence="1">Single-pass membrane protein</topology>
        <orientation evidence="1">Periplasmic side</orientation>
    </subcellularLocation>
</comment>
<evidence type="ECO:0000313" key="13">
    <source>
        <dbReference type="EMBL" id="PKZ30061.1"/>
    </source>
</evidence>
<keyword evidence="7" id="KW-0653">Protein transport</keyword>
<dbReference type="AlphaFoldDB" id="A0A2I1NCG1"/>
<accession>A0A2I1NCG1</accession>
<feature type="domain" description="TonB C-terminal" evidence="12">
    <location>
        <begin position="166"/>
        <end position="253"/>
    </location>
</feature>
<dbReference type="Gene3D" id="3.30.1150.10">
    <property type="match status" value="1"/>
</dbReference>
<proteinExistence type="inferred from homology"/>
<dbReference type="GO" id="GO:0015891">
    <property type="term" value="P:siderophore transport"/>
    <property type="evidence" value="ECO:0007669"/>
    <property type="project" value="InterPro"/>
</dbReference>
<dbReference type="InterPro" id="IPR006260">
    <property type="entry name" value="TonB/TolA_C"/>
</dbReference>
<sequence length="253" mass="28003">MKILQSQQKLENNGFIIGILVSALFHGILIYFIFFYAPKLNTQPQVNITKIDLNIFEIGGGPNDEAPAETIEPIAEEEISEVVEEVEVIEPVEEAIIVEKKPEPKPKKIVQKEPTHKKIENKPKPKPAQTGGFNAYNPNANNVASSAINSENTAQSMNANEKLNIAAQIQAIIAKEAKKNYPTKAKRLRQKGVSIVSFTYSPDGSVTNIIVKKSSSYKILDETVVNAINKVKNKFPKISETTSFEVPVKFTLN</sequence>
<reference evidence="13 14" key="1">
    <citation type="submission" date="2017-12" db="EMBL/GenBank/DDBJ databases">
        <title>Phylogenetic diversity of female urinary microbiome.</title>
        <authorList>
            <person name="Thomas-White K."/>
            <person name="Wolfe A.J."/>
        </authorList>
    </citation>
    <scope>NUCLEOTIDE SEQUENCE [LARGE SCALE GENOMIC DNA]</scope>
    <source>
        <strain evidence="13 14">UMB0112</strain>
    </source>
</reference>